<gene>
    <name evidence="2" type="ORF">LSINAPIS_LOCUS1167</name>
</gene>
<reference evidence="2 3" key="1">
    <citation type="submission" date="2017-07" db="EMBL/GenBank/DDBJ databases">
        <authorList>
            <person name="Talla V."/>
            <person name="Backstrom N."/>
        </authorList>
    </citation>
    <scope>NUCLEOTIDE SEQUENCE [LARGE SCALE GENOMIC DNA]</scope>
</reference>
<dbReference type="AlphaFoldDB" id="A0A5E4PP40"/>
<keyword evidence="3" id="KW-1185">Reference proteome</keyword>
<evidence type="ECO:0000313" key="2">
    <source>
        <dbReference type="EMBL" id="VVC87613.1"/>
    </source>
</evidence>
<feature type="compositionally biased region" description="Low complexity" evidence="1">
    <location>
        <begin position="1"/>
        <end position="23"/>
    </location>
</feature>
<name>A0A5E4PP40_9NEOP</name>
<dbReference type="Proteomes" id="UP000324832">
    <property type="component" value="Unassembled WGS sequence"/>
</dbReference>
<protein>
    <submittedName>
        <fullName evidence="2">Uncharacterized protein</fullName>
    </submittedName>
</protein>
<accession>A0A5E4PP40</accession>
<organism evidence="2 3">
    <name type="scientific">Leptidea sinapis</name>
    <dbReference type="NCBI Taxonomy" id="189913"/>
    <lineage>
        <taxon>Eukaryota</taxon>
        <taxon>Metazoa</taxon>
        <taxon>Ecdysozoa</taxon>
        <taxon>Arthropoda</taxon>
        <taxon>Hexapoda</taxon>
        <taxon>Insecta</taxon>
        <taxon>Pterygota</taxon>
        <taxon>Neoptera</taxon>
        <taxon>Endopterygota</taxon>
        <taxon>Lepidoptera</taxon>
        <taxon>Glossata</taxon>
        <taxon>Ditrysia</taxon>
        <taxon>Papilionoidea</taxon>
        <taxon>Pieridae</taxon>
        <taxon>Dismorphiinae</taxon>
        <taxon>Leptidea</taxon>
    </lineage>
</organism>
<proteinExistence type="predicted"/>
<sequence length="122" mass="12801">MQTGYLSKSSEDALASSSGSSLARKSKAFVKSVALYPKCLANINGYERFAAPIAPFISHISDGRYNWHHGGTPGAPGGSGYAAVCGGEQVRAGHRDRDAASDEEPCPSSESTLDKLGVHFVQ</sequence>
<feature type="region of interest" description="Disordered" evidence="1">
    <location>
        <begin position="1"/>
        <end position="24"/>
    </location>
</feature>
<dbReference type="EMBL" id="FZQP02000149">
    <property type="protein sequence ID" value="VVC87613.1"/>
    <property type="molecule type" value="Genomic_DNA"/>
</dbReference>
<feature type="region of interest" description="Disordered" evidence="1">
    <location>
        <begin position="92"/>
        <end position="113"/>
    </location>
</feature>
<evidence type="ECO:0000313" key="3">
    <source>
        <dbReference type="Proteomes" id="UP000324832"/>
    </source>
</evidence>
<evidence type="ECO:0000256" key="1">
    <source>
        <dbReference type="SAM" id="MobiDB-lite"/>
    </source>
</evidence>